<feature type="region of interest" description="Disordered" evidence="1">
    <location>
        <begin position="102"/>
        <end position="127"/>
    </location>
</feature>
<dbReference type="InterPro" id="IPR008780">
    <property type="entry name" value="Plasmodium_Vir"/>
</dbReference>
<feature type="compositionally biased region" description="Basic and acidic residues" evidence="1">
    <location>
        <begin position="102"/>
        <end position="114"/>
    </location>
</feature>
<evidence type="ECO:0000256" key="1">
    <source>
        <dbReference type="SAM" id="MobiDB-lite"/>
    </source>
</evidence>
<dbReference type="Pfam" id="PF05795">
    <property type="entry name" value="Plasmodium_Vir"/>
    <property type="match status" value="1"/>
</dbReference>
<protein>
    <submittedName>
        <fullName evidence="2">PIR Superfamily Protein</fullName>
    </submittedName>
</protein>
<dbReference type="AlphaFoldDB" id="A0A1A9AML8"/>
<organism evidence="2 3">
    <name type="scientific">Plasmodium ovale wallikeri</name>
    <dbReference type="NCBI Taxonomy" id="864142"/>
    <lineage>
        <taxon>Eukaryota</taxon>
        <taxon>Sar</taxon>
        <taxon>Alveolata</taxon>
        <taxon>Apicomplexa</taxon>
        <taxon>Aconoidasida</taxon>
        <taxon>Haemosporida</taxon>
        <taxon>Plasmodiidae</taxon>
        <taxon>Plasmodium</taxon>
        <taxon>Plasmodium (Plasmodium)</taxon>
    </lineage>
</organism>
<gene>
    <name evidence="2" type="ORF">POVWA1_081210</name>
</gene>
<accession>A0A1A9AML8</accession>
<reference evidence="3" key="1">
    <citation type="submission" date="2016-05" db="EMBL/GenBank/DDBJ databases">
        <authorList>
            <person name="Naeem Raeece"/>
        </authorList>
    </citation>
    <scope>NUCLEOTIDE SEQUENCE [LARGE SCALE GENOMIC DNA]</scope>
</reference>
<dbReference type="Proteomes" id="UP000078555">
    <property type="component" value="Unassembled WGS sequence"/>
</dbReference>
<evidence type="ECO:0000313" key="3">
    <source>
        <dbReference type="Proteomes" id="UP000078555"/>
    </source>
</evidence>
<proteinExistence type="predicted"/>
<name>A0A1A9AML8_PLAOA</name>
<sequence length="504" mass="60183">MIASSTQGKSCDNTYSRLLSEHDEYDEQDYGVLRNRIMNMLQEDDGTFAGRLKDLVRNDQFQNRFNHLAEQVERENGYRAVHDDNIQKRFNAIVNERGEYGDKIHKGKSHSSDYRRRHHSHSKKQDDHLKKMFDALKYDEHSGRKVSSPRVKNQYNKEHRAIKKYYHDNGVDEEDDDEMSLKALQYFDNFEKKSNPFRSENLPEDFHGEYKIPNEGARRHLPLKVYEQPSKGKKSKSRRSYGRRKHRGILGSIIHTFAKFVKKSDAMYETELLSIMAHENIVGPNGKKLFSNSSKELFSEKFYEAVNNDSSDLSKYDHECNEIIVHEPRDEMIKICKKYLRYLEYCKLLHDEISLDNVSILFNYWLYGMLTHIYGTNSTEKIRTGFSALQLKWTYFDYSRINNQYYKKCKPELSMVNHQDWDKRKKLYDYYVDYSTLYDTAKHFNDKCEIYYKKKEEKMPLNKLMLKSLKDLMLCNMNRDVRKILKLDHLDLVNQDLHLVLKQR</sequence>
<keyword evidence="3" id="KW-1185">Reference proteome</keyword>
<evidence type="ECO:0000313" key="2">
    <source>
        <dbReference type="EMBL" id="SBT57329.1"/>
    </source>
</evidence>
<dbReference type="EMBL" id="FLRD01001444">
    <property type="protein sequence ID" value="SBT57329.1"/>
    <property type="molecule type" value="Genomic_DNA"/>
</dbReference>